<evidence type="ECO:0000313" key="2">
    <source>
        <dbReference type="EMBL" id="CAK0852904.1"/>
    </source>
</evidence>
<keyword evidence="3" id="KW-1185">Reference proteome</keyword>
<feature type="region of interest" description="Disordered" evidence="1">
    <location>
        <begin position="436"/>
        <end position="472"/>
    </location>
</feature>
<organism evidence="2 3">
    <name type="scientific">Prorocentrum cordatum</name>
    <dbReference type="NCBI Taxonomy" id="2364126"/>
    <lineage>
        <taxon>Eukaryota</taxon>
        <taxon>Sar</taxon>
        <taxon>Alveolata</taxon>
        <taxon>Dinophyceae</taxon>
        <taxon>Prorocentrales</taxon>
        <taxon>Prorocentraceae</taxon>
        <taxon>Prorocentrum</taxon>
    </lineage>
</organism>
<feature type="compositionally biased region" description="Polar residues" evidence="1">
    <location>
        <begin position="463"/>
        <end position="472"/>
    </location>
</feature>
<name>A0ABN9U5K3_9DINO</name>
<gene>
    <name evidence="2" type="ORF">PCOR1329_LOCUS44550</name>
</gene>
<evidence type="ECO:0000256" key="1">
    <source>
        <dbReference type="SAM" id="MobiDB-lite"/>
    </source>
</evidence>
<accession>A0ABN9U5K3</accession>
<sequence length="627" mass="68850">MLVLTAIHDIMKTVAGIQVDVQETPKTRPRKQKVQQVSPTLLKLKEWLRWGERKKMVVSEAQVISGLRKVLDPKAPTPTPAPPQQAQVVDKRPVLTPQPWQGAPIVKAPAVRQASFTDPTVIACQSPGEYKAAAERLAGLSSTSSITCVLLNQTDLFDGWTASEVMVDGQAEAFAHFERSYFKLGRARLSVVDCLQGSKMMKLKRLKTKAAVACDTEATCILITREEDVGGFLAWKPPTGAFLNVQGSKLVPVWHCLREDEALPQFHARVASVADSASGRLVCRPSHDSSLGVLSEKPVSGDKCPETWTDDGGLQELGDPARFRERFFDFPYFQACLAAELSEVASKAGKYSTSDMARAVAHALKTDIIFFKKGEKSLQVYSAPREVRTKSKTYLALENCHYSLLVRNDAALPDSVETEWFAAAYPCPTKFASLNGGGRSVSSRASSKDAQKARRTLGLPTPARSSVSSTGRTAAARNLLGIHSTPGPTPTWTASFRGLPGKAEVIDGDEVLSQDLDGIPPAHSVVGVPERGSYYACPCGWSPNIEGRANQIAQQAIAHWRKCQEATPPKEPAEVKKLRLMNKTAIIRARRGRSWEKYKRWRTSLTEGQRPLVCSLQEDYYSVHTYY</sequence>
<feature type="region of interest" description="Disordered" evidence="1">
    <location>
        <begin position="71"/>
        <end position="90"/>
    </location>
</feature>
<proteinExistence type="predicted"/>
<dbReference type="EMBL" id="CAUYUJ010015356">
    <property type="protein sequence ID" value="CAK0852904.1"/>
    <property type="molecule type" value="Genomic_DNA"/>
</dbReference>
<protein>
    <submittedName>
        <fullName evidence="2">Uncharacterized protein</fullName>
    </submittedName>
</protein>
<reference evidence="2" key="1">
    <citation type="submission" date="2023-10" db="EMBL/GenBank/DDBJ databases">
        <authorList>
            <person name="Chen Y."/>
            <person name="Shah S."/>
            <person name="Dougan E. K."/>
            <person name="Thang M."/>
            <person name="Chan C."/>
        </authorList>
    </citation>
    <scope>NUCLEOTIDE SEQUENCE [LARGE SCALE GENOMIC DNA]</scope>
</reference>
<comment type="caution">
    <text evidence="2">The sequence shown here is derived from an EMBL/GenBank/DDBJ whole genome shotgun (WGS) entry which is preliminary data.</text>
</comment>
<dbReference type="Proteomes" id="UP001189429">
    <property type="component" value="Unassembled WGS sequence"/>
</dbReference>
<evidence type="ECO:0000313" key="3">
    <source>
        <dbReference type="Proteomes" id="UP001189429"/>
    </source>
</evidence>